<dbReference type="SMART" id="SM00320">
    <property type="entry name" value="WD40"/>
    <property type="match status" value="5"/>
</dbReference>
<dbReference type="InterPro" id="IPR015505">
    <property type="entry name" value="Coronin"/>
</dbReference>
<evidence type="ECO:0000256" key="1">
    <source>
        <dbReference type="ARBA" id="ARBA00009482"/>
    </source>
</evidence>
<proteinExistence type="inferred from homology"/>
<feature type="region of interest" description="Disordered" evidence="2">
    <location>
        <begin position="479"/>
        <end position="498"/>
    </location>
</feature>
<dbReference type="Gene3D" id="2.130.10.10">
    <property type="entry name" value="YVTN repeat-like/Quinoprotein amine dehydrogenase"/>
    <property type="match status" value="2"/>
</dbReference>
<dbReference type="GeneID" id="77807834"/>
<keyword evidence="4" id="KW-1185">Reference proteome</keyword>
<dbReference type="SUPFAM" id="SSF101908">
    <property type="entry name" value="Putative isomerase YbhE"/>
    <property type="match status" value="1"/>
</dbReference>
<dbReference type="EMBL" id="CP110422">
    <property type="protein sequence ID" value="WAQ82557.1"/>
    <property type="molecule type" value="Genomic_DNA"/>
</dbReference>
<evidence type="ECO:0008006" key="5">
    <source>
        <dbReference type="Google" id="ProtNLM"/>
    </source>
</evidence>
<evidence type="ECO:0000256" key="2">
    <source>
        <dbReference type="SAM" id="MobiDB-lite"/>
    </source>
</evidence>
<protein>
    <recommendedName>
        <fullName evidence="5">Coronin-7</fullName>
    </recommendedName>
</protein>
<dbReference type="Pfam" id="PF16300">
    <property type="entry name" value="WD40_4"/>
    <property type="match status" value="2"/>
</dbReference>
<dbReference type="InterPro" id="IPR036322">
    <property type="entry name" value="WD40_repeat_dom_sf"/>
</dbReference>
<feature type="compositionally biased region" description="Polar residues" evidence="2">
    <location>
        <begin position="424"/>
        <end position="464"/>
    </location>
</feature>
<dbReference type="PANTHER" id="PTHR10856:SF20">
    <property type="entry name" value="CORONIN-7"/>
    <property type="match status" value="1"/>
</dbReference>
<dbReference type="Proteomes" id="UP001164743">
    <property type="component" value="Chromosome 2A"/>
</dbReference>
<evidence type="ECO:0000313" key="3">
    <source>
        <dbReference type="EMBL" id="WAQ82557.1"/>
    </source>
</evidence>
<name>A0ABY7CID3_9BASI</name>
<reference evidence="3" key="1">
    <citation type="submission" date="2022-10" db="EMBL/GenBank/DDBJ databases">
        <title>Puccinia triticina Genome sequencing and assembly.</title>
        <authorList>
            <person name="Li C."/>
        </authorList>
    </citation>
    <scope>NUCLEOTIDE SEQUENCE</scope>
    <source>
        <strain evidence="3">Pt15</strain>
    </source>
</reference>
<comment type="similarity">
    <text evidence="1">Belongs to the WD repeat coronin family.</text>
</comment>
<gene>
    <name evidence="3" type="ORF">PtA15_2A874</name>
</gene>
<organism evidence="3 4">
    <name type="scientific">Puccinia triticina</name>
    <dbReference type="NCBI Taxonomy" id="208348"/>
    <lineage>
        <taxon>Eukaryota</taxon>
        <taxon>Fungi</taxon>
        <taxon>Dikarya</taxon>
        <taxon>Basidiomycota</taxon>
        <taxon>Pucciniomycotina</taxon>
        <taxon>Pucciniomycetes</taxon>
        <taxon>Pucciniales</taxon>
        <taxon>Pucciniaceae</taxon>
        <taxon>Puccinia</taxon>
    </lineage>
</organism>
<accession>A0ABY7CID3</accession>
<dbReference type="PANTHER" id="PTHR10856">
    <property type="entry name" value="CORONIN"/>
    <property type="match status" value="1"/>
</dbReference>
<dbReference type="InterPro" id="IPR015943">
    <property type="entry name" value="WD40/YVTN_repeat-like_dom_sf"/>
</dbReference>
<evidence type="ECO:0000313" key="4">
    <source>
        <dbReference type="Proteomes" id="UP001164743"/>
    </source>
</evidence>
<dbReference type="SMART" id="SM01167">
    <property type="entry name" value="DUF1900"/>
    <property type="match status" value="2"/>
</dbReference>
<dbReference type="InterPro" id="IPR001680">
    <property type="entry name" value="WD40_rpt"/>
</dbReference>
<feature type="region of interest" description="Disordered" evidence="2">
    <location>
        <begin position="424"/>
        <end position="466"/>
    </location>
</feature>
<sequence>MPTSRLTPKEHLSYRNLLAIPAKKEVQFSEIPALTNGSDSEDLIVATSEYWITKHTNQGHLTFAPYDRPGKLANKTASLSACSGSISDFTTCPFDKLLAVANEAGETSVFSLPETLNPPGETQSFNSIKKLHGDPKNSPVDKLAFHSTSRGILAGNIGTQLAIWDAEHLNDGSPLINLASGARIWDIKWGWDGKLIGATTRTGILQLWDPRASAMVSSCDNQDGSGGRKCSRLAWIGDHILTTSVNKLRDRQYSVFDPRSLNSPIKIERIDNSNGTLIPLVDPNRSILYLATRGESTLKWSKLNFSSTLTVEAFNSMLPISPVAGVAMAPINHRTVDVMKAELCKLMILTKNAEVVPLTMQAPKRQYLDFHADVMPSVRSMGPAQTGKEWLQGKDQSVELVSQDPSASSTLKSTIKQASVSVTLQPTPASDTVKSSVKSGPVSTTLQSTQESPQVPGSPKSQLLATGPASYGVKKSLDAKLNDPAPSQSVEKPISKHDSAIKPVRWSRKYVDGQTSMQADYEDLHNLSATFPADREIIKSTSSFFLVPIGGPGGRLGVHQMINKGRLPTRLPCLINVANIVAFEVDQLDQGRVYVAGDDSKVRVFRVPKEGLQEDCLNTELILSTLNMDRISLIKPHPTAKDILLTISEDRNKPCIRLWYTGQVDDTSKPLNELQLPSGAISSASWSLDGSLLAFANKNKTLYILDPRGEDDKQWSQGSTHGSSRPVQVTWTDARSHLLTSGFSSTGMREVKLCRVDHQQHTIESLAQISFDNSPAGFFIHYDPDTSIGFCWSKGERTTYLIELIETPNPNANPPQSTFKFDRLTPFVHSTIQLGYSFFIKQVLDIKAVEVARALRLTGSQVEVVSFKIPRNRSEFFQDDIFCDTRDLLTPTFKNGQDWFNLGQNKAQEDPTEKDLVEGFAKINLQPVGMSKLSQAPLTKLQSNQKALIAKGPQLTDSQKADQYLEKLFQSAKRDDQHAPAQSDLEDFMKAWKEMNRKYVGSRPIKISKATTKVGIVQISNKKARTLDDHRKKKLIQGVKRLRTGAGAVWKNDNRPYARR</sequence>
<dbReference type="RefSeq" id="XP_053018112.1">
    <property type="nucleotide sequence ID" value="XM_053166939.1"/>
</dbReference>
<dbReference type="SUPFAM" id="SSF50978">
    <property type="entry name" value="WD40 repeat-like"/>
    <property type="match status" value="1"/>
</dbReference>